<dbReference type="Pfam" id="PF11033">
    <property type="entry name" value="ComJ"/>
    <property type="match status" value="1"/>
</dbReference>
<comment type="caution">
    <text evidence="1">The sequence shown here is derived from an EMBL/GenBank/DDBJ whole genome shotgun (WGS) entry which is preliminary data.</text>
</comment>
<evidence type="ECO:0000313" key="2">
    <source>
        <dbReference type="Proteomes" id="UP001252613"/>
    </source>
</evidence>
<accession>A0AAW8M5F8</accession>
<name>A0AAW8M5F8_9PSED</name>
<organism evidence="1 2">
    <name type="scientific">Pseudomonas brassicacearum</name>
    <dbReference type="NCBI Taxonomy" id="930166"/>
    <lineage>
        <taxon>Bacteria</taxon>
        <taxon>Pseudomonadati</taxon>
        <taxon>Pseudomonadota</taxon>
        <taxon>Gammaproteobacteria</taxon>
        <taxon>Pseudomonadales</taxon>
        <taxon>Pseudomonadaceae</taxon>
        <taxon>Pseudomonas</taxon>
    </lineage>
</organism>
<dbReference type="EMBL" id="JAVDVC010000002">
    <property type="protein sequence ID" value="MDR6956968.1"/>
    <property type="molecule type" value="Genomic_DNA"/>
</dbReference>
<gene>
    <name evidence="1" type="ORF">J2W43_000944</name>
</gene>
<sequence length="157" mass="17594">MAKFEENVYLSYSQLCVFQSALNQPYNDWSDRSYTQGFSWRVGSASFRALVEEGDHKIHIFLNEEVPDLGPEVVRAFRVPFTVKENSIEIGSISDTVSLELSAGDYELRVEFISPSPSELCEINIRLNKGAGDFEVLRADAEIDSKGDFDVNAMPAT</sequence>
<dbReference type="InterPro" id="IPR038691">
    <property type="entry name" value="ComJ_sf"/>
</dbReference>
<evidence type="ECO:0000313" key="1">
    <source>
        <dbReference type="EMBL" id="MDR6956968.1"/>
    </source>
</evidence>
<proteinExistence type="predicted"/>
<evidence type="ECO:0008006" key="3">
    <source>
        <dbReference type="Google" id="ProtNLM"/>
    </source>
</evidence>
<dbReference type="Proteomes" id="UP001252613">
    <property type="component" value="Unassembled WGS sequence"/>
</dbReference>
<protein>
    <recommendedName>
        <fullName evidence="3">Competence protein J (ComJ)</fullName>
    </recommendedName>
</protein>
<dbReference type="RefSeq" id="WP_310356966.1">
    <property type="nucleotide sequence ID" value="NZ_JAVDVC010000002.1"/>
</dbReference>
<reference evidence="1" key="1">
    <citation type="submission" date="2023-07" db="EMBL/GenBank/DDBJ databases">
        <title>Sorghum-associated microbial communities from plants grown in Nebraska, USA.</title>
        <authorList>
            <person name="Schachtman D."/>
        </authorList>
    </citation>
    <scope>NUCLEOTIDE SEQUENCE</scope>
    <source>
        <strain evidence="1">3432</strain>
    </source>
</reference>
<dbReference type="Gene3D" id="2.60.34.30">
    <property type="entry name" value="Competence, DNA-entry nuclease inhibitor, ComJ"/>
    <property type="match status" value="1"/>
</dbReference>
<dbReference type="InterPro" id="IPR020354">
    <property type="entry name" value="Competence_nuclease_inhibitor"/>
</dbReference>
<dbReference type="AlphaFoldDB" id="A0AAW8M5F8"/>